<keyword evidence="3" id="KW-1185">Reference proteome</keyword>
<accession>A0ABR4AV83</accession>
<gene>
    <name evidence="2" type="ORF">ABVK25_010167</name>
</gene>
<evidence type="ECO:0000259" key="1">
    <source>
        <dbReference type="Pfam" id="PF06985"/>
    </source>
</evidence>
<evidence type="ECO:0000313" key="3">
    <source>
        <dbReference type="Proteomes" id="UP001590951"/>
    </source>
</evidence>
<dbReference type="PANTHER" id="PTHR24148">
    <property type="entry name" value="ANKYRIN REPEAT DOMAIN-CONTAINING PROTEIN 39 HOMOLOG-RELATED"/>
    <property type="match status" value="1"/>
</dbReference>
<comment type="caution">
    <text evidence="2">The sequence shown here is derived from an EMBL/GenBank/DDBJ whole genome shotgun (WGS) entry which is preliminary data.</text>
</comment>
<dbReference type="PANTHER" id="PTHR24148:SF64">
    <property type="entry name" value="HETEROKARYON INCOMPATIBILITY DOMAIN-CONTAINING PROTEIN"/>
    <property type="match status" value="1"/>
</dbReference>
<dbReference type="InterPro" id="IPR010730">
    <property type="entry name" value="HET"/>
</dbReference>
<reference evidence="2 3" key="1">
    <citation type="submission" date="2024-09" db="EMBL/GenBank/DDBJ databases">
        <title>Rethinking Asexuality: The Enigmatic Case of Functional Sexual Genes in Lepraria (Stereocaulaceae).</title>
        <authorList>
            <person name="Doellman M."/>
            <person name="Sun Y."/>
            <person name="Barcenas-Pena A."/>
            <person name="Lumbsch H.T."/>
            <person name="Grewe F."/>
        </authorList>
    </citation>
    <scope>NUCLEOTIDE SEQUENCE [LARGE SCALE GENOMIC DNA]</scope>
    <source>
        <strain evidence="2 3">Grewe 0041</strain>
    </source>
</reference>
<proteinExistence type="predicted"/>
<dbReference type="Pfam" id="PF06985">
    <property type="entry name" value="HET"/>
    <property type="match status" value="1"/>
</dbReference>
<dbReference type="EMBL" id="JBHFEH010000061">
    <property type="protein sequence ID" value="KAL2049588.1"/>
    <property type="molecule type" value="Genomic_DNA"/>
</dbReference>
<feature type="domain" description="Heterokaryon incompatibility" evidence="1">
    <location>
        <begin position="48"/>
        <end position="208"/>
    </location>
</feature>
<protein>
    <recommendedName>
        <fullName evidence="1">Heterokaryon incompatibility domain-containing protein</fullName>
    </recommendedName>
</protein>
<dbReference type="Proteomes" id="UP001590951">
    <property type="component" value="Unassembled WGS sequence"/>
</dbReference>
<name>A0ABR4AV83_9LECA</name>
<dbReference type="InterPro" id="IPR052895">
    <property type="entry name" value="HetReg/Transcr_Mod"/>
</dbReference>
<evidence type="ECO:0000313" key="2">
    <source>
        <dbReference type="EMBL" id="KAL2049588.1"/>
    </source>
</evidence>
<organism evidence="2 3">
    <name type="scientific">Lepraria finkii</name>
    <dbReference type="NCBI Taxonomy" id="1340010"/>
    <lineage>
        <taxon>Eukaryota</taxon>
        <taxon>Fungi</taxon>
        <taxon>Dikarya</taxon>
        <taxon>Ascomycota</taxon>
        <taxon>Pezizomycotina</taxon>
        <taxon>Lecanoromycetes</taxon>
        <taxon>OSLEUM clade</taxon>
        <taxon>Lecanoromycetidae</taxon>
        <taxon>Lecanorales</taxon>
        <taxon>Lecanorineae</taxon>
        <taxon>Stereocaulaceae</taxon>
        <taxon>Lepraria</taxon>
    </lineage>
</organism>
<sequence>MHLGDTYQFQDICEDGFIRLLDLKPASSADADIHCELIKSDRRLAVEYEALSYVWGKGEFSNTLYLPGGCLMITDNLASALRRLRLSDKSRILWADAVCINQSDDAEKGRQVAQMASIYKDATKVVAWLGEESGTSLDKDAILSLSQHAREIGLRSPTDENRKIIRKWVYGNSELVDWMMHVSSAAEHANFPLVYESAWFTRMWIVQEALLASHLTLYFGVNMLDWVDFERVMILLHTVNAAIRLPIPSRDSFIKHAWSLIEVRDHWHRSSQGNPNQALEVAFYMSQLRRRSCKDGRDRVFALQGLLRDRSNLIIQPDYSKTVVQVYTELTRSQLGLGNIGVLYEAGLWKRRSFCMPDLRPEHSSHAFWSEYLPTWVPDYRNEATFMELDIKFGSYFGTDLKVPLKLDLSKEPHRLTFQATLIDIISFIQPAKFVHDQAFRANDIAMFFVCREFFMDLKRVIDSRFGDGHYPTNEDPTTAFAYALVGGGTDEAYEKSFRLRDTDERPDPLSLWKLYEESCLKEDGEIYQAMQREVGMTANRRTLRGVGVDFYSELSAESGKAWSYSQHLVSIFRRHWFFISDDGYIGLAPRTTQSEGETDVLAFIDGANVPFVLRDVGEDTSDYVLVGPCYIHGLMDGEAVKRNEAFSAGTVQII</sequence>
<dbReference type="Pfam" id="PF26639">
    <property type="entry name" value="Het-6_barrel"/>
    <property type="match status" value="1"/>
</dbReference>